<keyword evidence="8" id="KW-0902">Two-component regulatory system</keyword>
<dbReference type="CDD" id="cd00082">
    <property type="entry name" value="HisKA"/>
    <property type="match status" value="1"/>
</dbReference>
<feature type="domain" description="Histidine kinase" evidence="10">
    <location>
        <begin position="70"/>
        <end position="292"/>
    </location>
</feature>
<dbReference type="InterPro" id="IPR036097">
    <property type="entry name" value="HisK_dim/P_sf"/>
</dbReference>
<keyword evidence="3" id="KW-0597">Phosphoprotein</keyword>
<comment type="catalytic activity">
    <reaction evidence="1">
        <text>ATP + protein L-histidine = ADP + protein N-phospho-L-histidine.</text>
        <dbReference type="EC" id="2.7.13.3"/>
    </reaction>
</comment>
<evidence type="ECO:0000256" key="7">
    <source>
        <dbReference type="ARBA" id="ARBA00022840"/>
    </source>
</evidence>
<evidence type="ECO:0000256" key="5">
    <source>
        <dbReference type="ARBA" id="ARBA00022741"/>
    </source>
</evidence>
<dbReference type="EC" id="2.7.13.3" evidence="2"/>
<dbReference type="SMART" id="SM00388">
    <property type="entry name" value="HisKA"/>
    <property type="match status" value="1"/>
</dbReference>
<gene>
    <name evidence="11" type="ORF">QTN89_06125</name>
</gene>
<evidence type="ECO:0000256" key="9">
    <source>
        <dbReference type="SAM" id="Phobius"/>
    </source>
</evidence>
<dbReference type="Pfam" id="PF02518">
    <property type="entry name" value="HATPase_c"/>
    <property type="match status" value="1"/>
</dbReference>
<comment type="caution">
    <text evidence="11">The sequence shown here is derived from an EMBL/GenBank/DDBJ whole genome shotgun (WGS) entry which is preliminary data.</text>
</comment>
<dbReference type="InterPro" id="IPR005467">
    <property type="entry name" value="His_kinase_dom"/>
</dbReference>
<keyword evidence="9" id="KW-0472">Membrane</keyword>
<organism evidence="11 12">
    <name type="scientific">Roseiconus lacunae</name>
    <dbReference type="NCBI Taxonomy" id="2605694"/>
    <lineage>
        <taxon>Bacteria</taxon>
        <taxon>Pseudomonadati</taxon>
        <taxon>Planctomycetota</taxon>
        <taxon>Planctomycetia</taxon>
        <taxon>Pirellulales</taxon>
        <taxon>Pirellulaceae</taxon>
        <taxon>Roseiconus</taxon>
    </lineage>
</organism>
<keyword evidence="5" id="KW-0547">Nucleotide-binding</keyword>
<evidence type="ECO:0000259" key="10">
    <source>
        <dbReference type="PROSITE" id="PS50109"/>
    </source>
</evidence>
<dbReference type="SUPFAM" id="SSF55874">
    <property type="entry name" value="ATPase domain of HSP90 chaperone/DNA topoisomerase II/histidine kinase"/>
    <property type="match status" value="1"/>
</dbReference>
<dbReference type="Gene3D" id="1.10.287.130">
    <property type="match status" value="1"/>
</dbReference>
<keyword evidence="12" id="KW-1185">Reference proteome</keyword>
<dbReference type="RefSeq" id="WP_289162579.1">
    <property type="nucleotide sequence ID" value="NZ_JASZZN010000004.1"/>
</dbReference>
<sequence>MVIQSLLIVGPMIIAGLTGIVLALVRCEDVVAPQNNAVRAEPADVEEQPPTGLIDRRRQRLESLGTLASGIAHDLNNLLTPILMSCRMLQRDQASVNRAALLETIEQAATRGASLIAQLLTFARGGKGERVDQDLAPVLHDLATILNRTIPEQIELEMDVPSNLPPVCADETEISQMVMNLAINARDSMSDGGTLRISAKTIRIAETKPCSFTRLPPGDYIRLSVTDTGCGISTEVKDRIFDPFFSTKSRGQGTGLGLSTSLGIIKSHQGGVEVDSILGEGTQVRVYLPISTNATQQISPIEFE</sequence>
<evidence type="ECO:0000256" key="6">
    <source>
        <dbReference type="ARBA" id="ARBA00022777"/>
    </source>
</evidence>
<evidence type="ECO:0000313" key="12">
    <source>
        <dbReference type="Proteomes" id="UP001239462"/>
    </source>
</evidence>
<keyword evidence="9" id="KW-0812">Transmembrane</keyword>
<dbReference type="InterPro" id="IPR003661">
    <property type="entry name" value="HisK_dim/P_dom"/>
</dbReference>
<dbReference type="SMART" id="SM00387">
    <property type="entry name" value="HATPase_c"/>
    <property type="match status" value="1"/>
</dbReference>
<dbReference type="InterPro" id="IPR036890">
    <property type="entry name" value="HATPase_C_sf"/>
</dbReference>
<evidence type="ECO:0000256" key="3">
    <source>
        <dbReference type="ARBA" id="ARBA00022553"/>
    </source>
</evidence>
<name>A0ABT7PES0_9BACT</name>
<dbReference type="Pfam" id="PF00512">
    <property type="entry name" value="HisKA"/>
    <property type="match status" value="1"/>
</dbReference>
<evidence type="ECO:0000256" key="4">
    <source>
        <dbReference type="ARBA" id="ARBA00022679"/>
    </source>
</evidence>
<dbReference type="InterPro" id="IPR004358">
    <property type="entry name" value="Sig_transdc_His_kin-like_C"/>
</dbReference>
<dbReference type="EMBL" id="JASZZN010000004">
    <property type="protein sequence ID" value="MDM4014998.1"/>
    <property type="molecule type" value="Genomic_DNA"/>
</dbReference>
<dbReference type="PRINTS" id="PR00344">
    <property type="entry name" value="BCTRLSENSOR"/>
</dbReference>
<keyword evidence="4" id="KW-0808">Transferase</keyword>
<dbReference type="PANTHER" id="PTHR43065:SF46">
    <property type="entry name" value="C4-DICARBOXYLATE TRANSPORT SENSOR PROTEIN DCTB"/>
    <property type="match status" value="1"/>
</dbReference>
<keyword evidence="9" id="KW-1133">Transmembrane helix</keyword>
<feature type="transmembrane region" description="Helical" evidence="9">
    <location>
        <begin position="6"/>
        <end position="25"/>
    </location>
</feature>
<accession>A0ABT7PES0</accession>
<evidence type="ECO:0000313" key="11">
    <source>
        <dbReference type="EMBL" id="MDM4014998.1"/>
    </source>
</evidence>
<dbReference type="SUPFAM" id="SSF47384">
    <property type="entry name" value="Homodimeric domain of signal transducing histidine kinase"/>
    <property type="match status" value="1"/>
</dbReference>
<dbReference type="Proteomes" id="UP001239462">
    <property type="component" value="Unassembled WGS sequence"/>
</dbReference>
<keyword evidence="6" id="KW-0418">Kinase</keyword>
<reference evidence="11 12" key="1">
    <citation type="submission" date="2023-06" db="EMBL/GenBank/DDBJ databases">
        <title>Roseiconus lacunae JC819 isolated from Gulf of Mannar region, Tamil Nadu.</title>
        <authorList>
            <person name="Pk S."/>
            <person name="Ch S."/>
            <person name="Ch V.R."/>
        </authorList>
    </citation>
    <scope>NUCLEOTIDE SEQUENCE [LARGE SCALE GENOMIC DNA]</scope>
    <source>
        <strain evidence="11 12">JC819</strain>
    </source>
</reference>
<dbReference type="GO" id="GO:0005524">
    <property type="term" value="F:ATP binding"/>
    <property type="evidence" value="ECO:0007669"/>
    <property type="project" value="UniProtKB-KW"/>
</dbReference>
<evidence type="ECO:0000256" key="8">
    <source>
        <dbReference type="ARBA" id="ARBA00023012"/>
    </source>
</evidence>
<dbReference type="PANTHER" id="PTHR43065">
    <property type="entry name" value="SENSOR HISTIDINE KINASE"/>
    <property type="match status" value="1"/>
</dbReference>
<protein>
    <recommendedName>
        <fullName evidence="2">histidine kinase</fullName>
        <ecNumber evidence="2">2.7.13.3</ecNumber>
    </recommendedName>
</protein>
<evidence type="ECO:0000256" key="1">
    <source>
        <dbReference type="ARBA" id="ARBA00000085"/>
    </source>
</evidence>
<keyword evidence="7 11" id="KW-0067">ATP-binding</keyword>
<proteinExistence type="predicted"/>
<dbReference type="PROSITE" id="PS50109">
    <property type="entry name" value="HIS_KIN"/>
    <property type="match status" value="1"/>
</dbReference>
<evidence type="ECO:0000256" key="2">
    <source>
        <dbReference type="ARBA" id="ARBA00012438"/>
    </source>
</evidence>
<dbReference type="Gene3D" id="3.30.565.10">
    <property type="entry name" value="Histidine kinase-like ATPase, C-terminal domain"/>
    <property type="match status" value="1"/>
</dbReference>
<dbReference type="InterPro" id="IPR003594">
    <property type="entry name" value="HATPase_dom"/>
</dbReference>